<dbReference type="Gene3D" id="3.30.450.20">
    <property type="entry name" value="PAS domain"/>
    <property type="match status" value="1"/>
</dbReference>
<keyword evidence="6" id="KW-1185">Reference proteome</keyword>
<dbReference type="InterPro" id="IPR000700">
    <property type="entry name" value="PAS-assoc_C"/>
</dbReference>
<evidence type="ECO:0000259" key="2">
    <source>
        <dbReference type="PROSITE" id="PS50112"/>
    </source>
</evidence>
<dbReference type="NCBIfam" id="TIGR00229">
    <property type="entry name" value="sensory_box"/>
    <property type="match status" value="1"/>
</dbReference>
<sequence length="308" mass="32694">MEPHPLLDAPLARLRESLQRLATASEAGDAEGRDVSSALDALSALETEVGRIRPVVSKAGYLESILSSMSDLLILAGLDGVIRIANPASKHLTGRTADELIGEQLALIFPDLSPPDFGDILQRDGVHDEERLCVTRSGEVLPASLSASVVRDEAGRPEALLCVARDLSASKRIEEERQQLYEAVQRQEILLEELSTPLLPIADGVLVAPLVGPVDGQRAARLTEALLQGVTTQHIRVAIVDLTGVREIASETIAGLLRAVQAVRLLGARAVLTGIRPEVARSLVELGAELSGVPTFGTLQAGIAHAVR</sequence>
<dbReference type="SUPFAM" id="SSF52091">
    <property type="entry name" value="SpoIIaa-like"/>
    <property type="match status" value="1"/>
</dbReference>
<dbReference type="InterPro" id="IPR000014">
    <property type="entry name" value="PAS"/>
</dbReference>
<dbReference type="Pfam" id="PF01740">
    <property type="entry name" value="STAS"/>
    <property type="match status" value="1"/>
</dbReference>
<evidence type="ECO:0000313" key="5">
    <source>
        <dbReference type="EMBL" id="AKT38946.1"/>
    </source>
</evidence>
<gene>
    <name evidence="5" type="ORF">CMC5_030930</name>
</gene>
<proteinExistence type="predicted"/>
<evidence type="ECO:0000259" key="4">
    <source>
        <dbReference type="PROSITE" id="PS50801"/>
    </source>
</evidence>
<accession>A0A0K1EDJ3</accession>
<protein>
    <recommendedName>
        <fullName evidence="7">Anti-anti-sigma factor</fullName>
    </recommendedName>
</protein>
<dbReference type="InterPro" id="IPR001610">
    <property type="entry name" value="PAC"/>
</dbReference>
<feature type="domain" description="PAC" evidence="3">
    <location>
        <begin position="127"/>
        <end position="179"/>
    </location>
</feature>
<feature type="domain" description="STAS" evidence="4">
    <location>
        <begin position="195"/>
        <end position="306"/>
    </location>
</feature>
<organism evidence="5 6">
    <name type="scientific">Chondromyces crocatus</name>
    <dbReference type="NCBI Taxonomy" id="52"/>
    <lineage>
        <taxon>Bacteria</taxon>
        <taxon>Pseudomonadati</taxon>
        <taxon>Myxococcota</taxon>
        <taxon>Polyangia</taxon>
        <taxon>Polyangiales</taxon>
        <taxon>Polyangiaceae</taxon>
        <taxon>Chondromyces</taxon>
    </lineage>
</organism>
<dbReference type="PANTHER" id="PTHR33745">
    <property type="entry name" value="RSBT ANTAGONIST PROTEIN RSBS-RELATED"/>
    <property type="match status" value="1"/>
</dbReference>
<dbReference type="Gene3D" id="3.30.750.24">
    <property type="entry name" value="STAS domain"/>
    <property type="match status" value="1"/>
</dbReference>
<dbReference type="PANTHER" id="PTHR33745:SF3">
    <property type="entry name" value="RSBT CO-ANTAGONIST PROTEIN RSBRC"/>
    <property type="match status" value="1"/>
</dbReference>
<evidence type="ECO:0000313" key="6">
    <source>
        <dbReference type="Proteomes" id="UP000067626"/>
    </source>
</evidence>
<evidence type="ECO:0000256" key="1">
    <source>
        <dbReference type="ARBA" id="ARBA00022553"/>
    </source>
</evidence>
<dbReference type="SUPFAM" id="SSF55785">
    <property type="entry name" value="PYP-like sensor domain (PAS domain)"/>
    <property type="match status" value="1"/>
</dbReference>
<dbReference type="PROSITE" id="PS50112">
    <property type="entry name" value="PAS"/>
    <property type="match status" value="1"/>
</dbReference>
<dbReference type="PROSITE" id="PS50113">
    <property type="entry name" value="PAC"/>
    <property type="match status" value="1"/>
</dbReference>
<dbReference type="InterPro" id="IPR002645">
    <property type="entry name" value="STAS_dom"/>
</dbReference>
<dbReference type="EMBL" id="CP012159">
    <property type="protein sequence ID" value="AKT38946.1"/>
    <property type="molecule type" value="Genomic_DNA"/>
</dbReference>
<dbReference type="Pfam" id="PF13426">
    <property type="entry name" value="PAS_9"/>
    <property type="match status" value="1"/>
</dbReference>
<evidence type="ECO:0008006" key="7">
    <source>
        <dbReference type="Google" id="ProtNLM"/>
    </source>
</evidence>
<dbReference type="PROSITE" id="PS50801">
    <property type="entry name" value="STAS"/>
    <property type="match status" value="1"/>
</dbReference>
<dbReference type="SMART" id="SM00086">
    <property type="entry name" value="PAC"/>
    <property type="match status" value="1"/>
</dbReference>
<dbReference type="InterPro" id="IPR036513">
    <property type="entry name" value="STAS_dom_sf"/>
</dbReference>
<dbReference type="KEGG" id="ccro:CMC5_030930"/>
<dbReference type="SMART" id="SM00091">
    <property type="entry name" value="PAS"/>
    <property type="match status" value="1"/>
</dbReference>
<reference evidence="5 6" key="1">
    <citation type="submission" date="2015-07" db="EMBL/GenBank/DDBJ databases">
        <title>Genome analysis of myxobacterium Chondromyces crocatus Cm c5 reveals a high potential for natural compound synthesis and the genetic basis for the loss of fruiting body formation.</title>
        <authorList>
            <person name="Zaburannyi N."/>
            <person name="Bunk B."/>
            <person name="Maier J."/>
            <person name="Overmann J."/>
            <person name="Mueller R."/>
        </authorList>
    </citation>
    <scope>NUCLEOTIDE SEQUENCE [LARGE SCALE GENOMIC DNA]</scope>
    <source>
        <strain evidence="5 6">Cm c5</strain>
    </source>
</reference>
<dbReference type="CDD" id="cd00130">
    <property type="entry name" value="PAS"/>
    <property type="match status" value="1"/>
</dbReference>
<dbReference type="InterPro" id="IPR051932">
    <property type="entry name" value="Bact_StressResp_Reg"/>
</dbReference>
<dbReference type="CDD" id="cd07041">
    <property type="entry name" value="STAS_RsbR_RsbS_like"/>
    <property type="match status" value="1"/>
</dbReference>
<evidence type="ECO:0000259" key="3">
    <source>
        <dbReference type="PROSITE" id="PS50113"/>
    </source>
</evidence>
<dbReference type="STRING" id="52.CMC5_030930"/>
<dbReference type="Proteomes" id="UP000067626">
    <property type="component" value="Chromosome"/>
</dbReference>
<dbReference type="AlphaFoldDB" id="A0A0K1EDJ3"/>
<name>A0A0K1EDJ3_CHOCO</name>
<dbReference type="OrthoDB" id="5510189at2"/>
<feature type="domain" description="PAS" evidence="2">
    <location>
        <begin position="58"/>
        <end position="111"/>
    </location>
</feature>
<dbReference type="InterPro" id="IPR035965">
    <property type="entry name" value="PAS-like_dom_sf"/>
</dbReference>
<keyword evidence="1" id="KW-0597">Phosphoprotein</keyword>